<dbReference type="InParanoid" id="A0A409YJ53"/>
<keyword evidence="1" id="KW-0812">Transmembrane</keyword>
<keyword evidence="1" id="KW-0472">Membrane</keyword>
<gene>
    <name evidence="2" type="ORF">CVT26_004549</name>
</gene>
<keyword evidence="1" id="KW-1133">Transmembrane helix</keyword>
<evidence type="ECO:0000256" key="1">
    <source>
        <dbReference type="SAM" id="Phobius"/>
    </source>
</evidence>
<keyword evidence="3" id="KW-1185">Reference proteome</keyword>
<reference evidence="2 3" key="1">
    <citation type="journal article" date="2018" name="Evol. Lett.">
        <title>Horizontal gene cluster transfer increased hallucinogenic mushroom diversity.</title>
        <authorList>
            <person name="Reynolds H.T."/>
            <person name="Vijayakumar V."/>
            <person name="Gluck-Thaler E."/>
            <person name="Korotkin H.B."/>
            <person name="Matheny P.B."/>
            <person name="Slot J.C."/>
        </authorList>
    </citation>
    <scope>NUCLEOTIDE SEQUENCE [LARGE SCALE GENOMIC DNA]</scope>
    <source>
        <strain evidence="2 3">SRW20</strain>
    </source>
</reference>
<evidence type="ECO:0000313" key="3">
    <source>
        <dbReference type="Proteomes" id="UP000284706"/>
    </source>
</evidence>
<sequence length="217" mass="24186">MEDTLLRCPIFCTAEIPISMMCFSLALVLIAYSMTQTLDYFLQCTEKYLIEVDTSEPPEPMSESIVFIDSKDITTITDGTSPPITSCPTAFSGHSIHEVHGWFETNISQPRANGYLHHCYLILDDKSAEDDTCIFVCTLDSAPGEIKSLRCGFEIALQTAHVCGIGGDSIEEGVMGSFMRSGVTMTKENLKLARNRGRYIENGEVKVDQAWKDFINW</sequence>
<dbReference type="OrthoDB" id="2867594at2759"/>
<dbReference type="EMBL" id="NHYE01000789">
    <property type="protein sequence ID" value="PPR03022.1"/>
    <property type="molecule type" value="Genomic_DNA"/>
</dbReference>
<accession>A0A409YJ53</accession>
<organism evidence="2 3">
    <name type="scientific">Gymnopilus dilepis</name>
    <dbReference type="NCBI Taxonomy" id="231916"/>
    <lineage>
        <taxon>Eukaryota</taxon>
        <taxon>Fungi</taxon>
        <taxon>Dikarya</taxon>
        <taxon>Basidiomycota</taxon>
        <taxon>Agaricomycotina</taxon>
        <taxon>Agaricomycetes</taxon>
        <taxon>Agaricomycetidae</taxon>
        <taxon>Agaricales</taxon>
        <taxon>Agaricineae</taxon>
        <taxon>Hymenogastraceae</taxon>
        <taxon>Gymnopilus</taxon>
    </lineage>
</organism>
<proteinExistence type="predicted"/>
<protein>
    <submittedName>
        <fullName evidence="2">Uncharacterized protein</fullName>
    </submittedName>
</protein>
<dbReference type="STRING" id="231916.A0A409YJ53"/>
<feature type="transmembrane region" description="Helical" evidence="1">
    <location>
        <begin position="12"/>
        <end position="34"/>
    </location>
</feature>
<dbReference type="AlphaFoldDB" id="A0A409YJ53"/>
<dbReference type="Proteomes" id="UP000284706">
    <property type="component" value="Unassembled WGS sequence"/>
</dbReference>
<evidence type="ECO:0000313" key="2">
    <source>
        <dbReference type="EMBL" id="PPR03022.1"/>
    </source>
</evidence>
<comment type="caution">
    <text evidence="2">The sequence shown here is derived from an EMBL/GenBank/DDBJ whole genome shotgun (WGS) entry which is preliminary data.</text>
</comment>
<name>A0A409YJ53_9AGAR</name>